<reference evidence="2 3" key="1">
    <citation type="submission" date="2024-03" db="EMBL/GenBank/DDBJ databases">
        <title>Community enrichment and isolation of bacterial strains for fucoidan degradation.</title>
        <authorList>
            <person name="Sichert A."/>
        </authorList>
    </citation>
    <scope>NUCLEOTIDE SEQUENCE [LARGE SCALE GENOMIC DNA]</scope>
    <source>
        <strain evidence="2 3">AS62</strain>
    </source>
</reference>
<comment type="caution">
    <text evidence="2">The sequence shown here is derived from an EMBL/GenBank/DDBJ whole genome shotgun (WGS) entry which is preliminary data.</text>
</comment>
<dbReference type="PANTHER" id="PTHR42686:SF1">
    <property type="entry name" value="GH17980P-RELATED"/>
    <property type="match status" value="1"/>
</dbReference>
<evidence type="ECO:0000313" key="2">
    <source>
        <dbReference type="EMBL" id="MEM5501669.1"/>
    </source>
</evidence>
<dbReference type="InterPro" id="IPR036812">
    <property type="entry name" value="NAD(P)_OxRdtase_dom_sf"/>
</dbReference>
<gene>
    <name evidence="2" type="ORF">WNY59_08715</name>
</gene>
<protein>
    <submittedName>
        <fullName evidence="2">Aldo/keto reductase</fullName>
    </submittedName>
</protein>
<organism evidence="2 3">
    <name type="scientific">Ahrensia kielensis</name>
    <dbReference type="NCBI Taxonomy" id="76980"/>
    <lineage>
        <taxon>Bacteria</taxon>
        <taxon>Pseudomonadati</taxon>
        <taxon>Pseudomonadota</taxon>
        <taxon>Alphaproteobacteria</taxon>
        <taxon>Hyphomicrobiales</taxon>
        <taxon>Ahrensiaceae</taxon>
        <taxon>Ahrensia</taxon>
    </lineage>
</organism>
<dbReference type="RefSeq" id="WP_342848127.1">
    <property type="nucleotide sequence ID" value="NZ_JBBMQO010000004.1"/>
</dbReference>
<dbReference type="EMBL" id="JBBMQO010000004">
    <property type="protein sequence ID" value="MEM5501669.1"/>
    <property type="molecule type" value="Genomic_DNA"/>
</dbReference>
<dbReference type="Pfam" id="PF00248">
    <property type="entry name" value="Aldo_ket_red"/>
    <property type="match status" value="1"/>
</dbReference>
<evidence type="ECO:0000259" key="1">
    <source>
        <dbReference type="Pfam" id="PF00248"/>
    </source>
</evidence>
<keyword evidence="3" id="KW-1185">Reference proteome</keyword>
<proteinExistence type="predicted"/>
<accession>A0ABU9T6B3</accession>
<evidence type="ECO:0000313" key="3">
    <source>
        <dbReference type="Proteomes" id="UP001477870"/>
    </source>
</evidence>
<sequence length="326" mass="34792">MMHFDKRQVGKTDVSVTSLSFGGASIGNLGGVVRDADAAAVLDYAWQAGIRYFDTAPHYGRGLSEQRMGAFFAGKNRDDYVISTKVGRVLSAGEPMEEADGFIQPLPNAVRYDYSADGILESFEASCERLGTSRVDIIYVHDIGDVTHGAKEGQHHMSDLLGSGMGALHDLKQSGRIGAIGLGVNESQVCIDVMKETPLDVILLAGRLTLLDREAEDALLGLCEAQGTSLVLGGIFNSGILATGPVAGAWFDYSPASDEIIDRVKILQENAQKVDLTLAEAALQFGLHHPAACSVLLGTGKVKSLQRNLDAAQIKLSEAAREFVTR</sequence>
<dbReference type="InterPro" id="IPR020471">
    <property type="entry name" value="AKR"/>
</dbReference>
<name>A0ABU9T6B3_9HYPH</name>
<dbReference type="Gene3D" id="3.20.20.100">
    <property type="entry name" value="NADP-dependent oxidoreductase domain"/>
    <property type="match status" value="1"/>
</dbReference>
<dbReference type="SUPFAM" id="SSF51430">
    <property type="entry name" value="NAD(P)-linked oxidoreductase"/>
    <property type="match status" value="1"/>
</dbReference>
<dbReference type="PANTHER" id="PTHR42686">
    <property type="entry name" value="GH17980P-RELATED"/>
    <property type="match status" value="1"/>
</dbReference>
<dbReference type="InterPro" id="IPR023210">
    <property type="entry name" value="NADP_OxRdtase_dom"/>
</dbReference>
<feature type="domain" description="NADP-dependent oxidoreductase" evidence="1">
    <location>
        <begin position="19"/>
        <end position="318"/>
    </location>
</feature>
<dbReference type="Proteomes" id="UP001477870">
    <property type="component" value="Unassembled WGS sequence"/>
</dbReference>